<reference evidence="2 3" key="1">
    <citation type="submission" date="2014-11" db="EMBL/GenBank/DDBJ databases">
        <authorList>
            <person name="Zhu J."/>
            <person name="Qi W."/>
            <person name="Song R."/>
        </authorList>
    </citation>
    <scope>NUCLEOTIDE SEQUENCE [LARGE SCALE GENOMIC DNA]</scope>
</reference>
<evidence type="ECO:0000313" key="2">
    <source>
        <dbReference type="EMBL" id="CEM30077.1"/>
    </source>
</evidence>
<evidence type="ECO:0000313" key="3">
    <source>
        <dbReference type="Proteomes" id="UP000041254"/>
    </source>
</evidence>
<gene>
    <name evidence="2" type="ORF">Vbra_17981</name>
</gene>
<feature type="domain" description="TLDc" evidence="1">
    <location>
        <begin position="252"/>
        <end position="337"/>
    </location>
</feature>
<dbReference type="PhylomeDB" id="A0A0G4GJI3"/>
<name>A0A0G4GJI3_VITBC</name>
<dbReference type="EMBL" id="CDMY01000688">
    <property type="protein sequence ID" value="CEM30077.1"/>
    <property type="molecule type" value="Genomic_DNA"/>
</dbReference>
<keyword evidence="3" id="KW-1185">Reference proteome</keyword>
<dbReference type="InterPro" id="IPR006571">
    <property type="entry name" value="TLDc_dom"/>
</dbReference>
<dbReference type="Pfam" id="PF07534">
    <property type="entry name" value="TLD"/>
    <property type="match status" value="1"/>
</dbReference>
<sequence length="408" mass="45154">MPVACWGFGETQKGGPTWGSEEHPLCSKTPDPRPLEALFHILVPTPPPPVPFLNDVANLAKSFKELFGPHPEGHLIVAWSKYIATDILRIPQHQIIIEIFHGRARPWDKRTAELHEYFDSQPNVRGRYYDYKINGDQKGVDCGIVLKLATIAVDYDNEMQRGRFSAFVNDTAVVLNGDGDCGEAVLKITTGSLELTRPVQHCLRVIMAGFWPNMSNDYRRMEGVTIVDLDKSPHLEGWLKIVLSDNNLLHTNNFQLGLLYSSREHDKSVTEMRRGVGNTEGLLIIIYTPRSIFGAYINGGLQPDQPTTRSNSVRIFSVLGHFSEPKSIPCAQYVEPDGVGANVNVGGSLYLGCNGARPVDNILCCHQQTDEKIVPVGYMGQWNSDGYAVLGGESDFDACGVDIFLATL</sequence>
<dbReference type="Proteomes" id="UP000041254">
    <property type="component" value="Unassembled WGS sequence"/>
</dbReference>
<evidence type="ECO:0000259" key="1">
    <source>
        <dbReference type="Pfam" id="PF07534"/>
    </source>
</evidence>
<dbReference type="VEuPathDB" id="CryptoDB:Vbra_17981"/>
<proteinExistence type="predicted"/>
<accession>A0A0G4GJI3</accession>
<dbReference type="InParanoid" id="A0A0G4GJI3"/>
<organism evidence="2 3">
    <name type="scientific">Vitrella brassicaformis (strain CCMP3155)</name>
    <dbReference type="NCBI Taxonomy" id="1169540"/>
    <lineage>
        <taxon>Eukaryota</taxon>
        <taxon>Sar</taxon>
        <taxon>Alveolata</taxon>
        <taxon>Colpodellida</taxon>
        <taxon>Vitrellaceae</taxon>
        <taxon>Vitrella</taxon>
    </lineage>
</organism>
<dbReference type="AlphaFoldDB" id="A0A0G4GJI3"/>
<protein>
    <recommendedName>
        <fullName evidence="1">TLDc domain-containing protein</fullName>
    </recommendedName>
</protein>